<protein>
    <submittedName>
        <fullName evidence="2">EAL domain-containing protein</fullName>
    </submittedName>
</protein>
<dbReference type="PROSITE" id="PS50883">
    <property type="entry name" value="EAL"/>
    <property type="match status" value="1"/>
</dbReference>
<dbReference type="EMBL" id="JBHUIP010000013">
    <property type="protein sequence ID" value="MFD2264317.1"/>
    <property type="molecule type" value="Genomic_DNA"/>
</dbReference>
<dbReference type="RefSeq" id="WP_379877392.1">
    <property type="nucleotide sequence ID" value="NZ_JBHUIP010000013.1"/>
</dbReference>
<feature type="domain" description="EAL" evidence="1">
    <location>
        <begin position="319"/>
        <end position="565"/>
    </location>
</feature>
<sequence length="566" mass="61069">MPRSPALAEAGISHEHLIALAMTRAAVLLVIDATGTTIFAYGETERLLNQSPQGLIGASLPALLNAPARRGLMQLLEELRSSAVTPPKEIQVGTASDPIPVLIGGRIVRAGGYETLCLTLEVIVRAPVQAAPSRAIAPIMEEKPQAGSPPDALSHRDAETALLNEHDFADRSTAMMRADINGDLSLTLVTLPQLEATLAPLDAKRRSAVMLRLGQILTASAKNDNAARLAGNMFALVHDSATTPEAVTELIRVLLSKVTPPGQSPAAINSAEVALDAVTIPPEQLARAFAYTINRYVSNGGRLTHTSLSGSFQEMLQSTVSRMSGIQDFLRSNDLILAFQPIVWMLDQNTHHQEALTRLKSGESPFSMVTFAEETGFIAELDISVCKRVIDVLESNPAAHDIAVNLSARSLESDAFLASLDNLLTNMQTKRQRLLFELTESARVDNVERVANALSRLKAHGHQICIDDFGAGAAGLHYVRQMPVDIVKIDGGYVRNITSDTRDRALVKSMVDLCRTIGVGLIAEMVETHEQAQILNRLGITYGQGFLYGRPQATPLNRKSGPSWRG</sequence>
<dbReference type="InterPro" id="IPR035919">
    <property type="entry name" value="EAL_sf"/>
</dbReference>
<evidence type="ECO:0000259" key="1">
    <source>
        <dbReference type="PROSITE" id="PS50883"/>
    </source>
</evidence>
<reference evidence="3" key="1">
    <citation type="journal article" date="2019" name="Int. J. Syst. Evol. Microbiol.">
        <title>The Global Catalogue of Microorganisms (GCM) 10K type strain sequencing project: providing services to taxonomists for standard genome sequencing and annotation.</title>
        <authorList>
            <consortium name="The Broad Institute Genomics Platform"/>
            <consortium name="The Broad Institute Genome Sequencing Center for Infectious Disease"/>
            <person name="Wu L."/>
            <person name="Ma J."/>
        </authorList>
    </citation>
    <scope>NUCLEOTIDE SEQUENCE [LARGE SCALE GENOMIC DNA]</scope>
    <source>
        <strain evidence="3">CGMCC 1.19062</strain>
    </source>
</reference>
<proteinExistence type="predicted"/>
<dbReference type="PANTHER" id="PTHR33121:SF70">
    <property type="entry name" value="SIGNALING PROTEIN YKOW"/>
    <property type="match status" value="1"/>
</dbReference>
<dbReference type="SMART" id="SM00052">
    <property type="entry name" value="EAL"/>
    <property type="match status" value="1"/>
</dbReference>
<dbReference type="Pfam" id="PF00563">
    <property type="entry name" value="EAL"/>
    <property type="match status" value="1"/>
</dbReference>
<dbReference type="InterPro" id="IPR000014">
    <property type="entry name" value="PAS"/>
</dbReference>
<evidence type="ECO:0000313" key="3">
    <source>
        <dbReference type="Proteomes" id="UP001597295"/>
    </source>
</evidence>
<dbReference type="SUPFAM" id="SSF141868">
    <property type="entry name" value="EAL domain-like"/>
    <property type="match status" value="1"/>
</dbReference>
<dbReference type="CDD" id="cd01948">
    <property type="entry name" value="EAL"/>
    <property type="match status" value="1"/>
</dbReference>
<dbReference type="Gene3D" id="3.20.20.450">
    <property type="entry name" value="EAL domain"/>
    <property type="match status" value="1"/>
</dbReference>
<organism evidence="2 3">
    <name type="scientific">Lacibacterium aquatile</name>
    <dbReference type="NCBI Taxonomy" id="1168082"/>
    <lineage>
        <taxon>Bacteria</taxon>
        <taxon>Pseudomonadati</taxon>
        <taxon>Pseudomonadota</taxon>
        <taxon>Alphaproteobacteria</taxon>
        <taxon>Rhodospirillales</taxon>
        <taxon>Rhodospirillaceae</taxon>
    </lineage>
</organism>
<dbReference type="InterPro" id="IPR001633">
    <property type="entry name" value="EAL_dom"/>
</dbReference>
<dbReference type="Proteomes" id="UP001597295">
    <property type="component" value="Unassembled WGS sequence"/>
</dbReference>
<dbReference type="PANTHER" id="PTHR33121">
    <property type="entry name" value="CYCLIC DI-GMP PHOSPHODIESTERASE PDEF"/>
    <property type="match status" value="1"/>
</dbReference>
<keyword evidence="3" id="KW-1185">Reference proteome</keyword>
<evidence type="ECO:0000313" key="2">
    <source>
        <dbReference type="EMBL" id="MFD2264317.1"/>
    </source>
</evidence>
<dbReference type="InterPro" id="IPR050706">
    <property type="entry name" value="Cyclic-di-GMP_PDE-like"/>
</dbReference>
<name>A0ABW5DTB7_9PROT</name>
<comment type="caution">
    <text evidence="2">The sequence shown here is derived from an EMBL/GenBank/DDBJ whole genome shotgun (WGS) entry which is preliminary data.</text>
</comment>
<accession>A0ABW5DTB7</accession>
<dbReference type="CDD" id="cd00130">
    <property type="entry name" value="PAS"/>
    <property type="match status" value="1"/>
</dbReference>
<gene>
    <name evidence="2" type="ORF">ACFSM5_15545</name>
</gene>